<accession>A0A9W6F7Y6</accession>
<feature type="region of interest" description="Disordered" evidence="4">
    <location>
        <begin position="2198"/>
        <end position="2226"/>
    </location>
</feature>
<dbReference type="PANTHER" id="PTHR22870">
    <property type="entry name" value="REGULATOR OF CHROMOSOME CONDENSATION"/>
    <property type="match status" value="1"/>
</dbReference>
<feature type="region of interest" description="Disordered" evidence="4">
    <location>
        <begin position="1878"/>
        <end position="1961"/>
    </location>
</feature>
<dbReference type="PROSITE" id="PS00626">
    <property type="entry name" value="RCC1_2"/>
    <property type="match status" value="1"/>
</dbReference>
<feature type="region of interest" description="Disordered" evidence="4">
    <location>
        <begin position="1746"/>
        <end position="1779"/>
    </location>
</feature>
<dbReference type="SUPFAM" id="SSF50729">
    <property type="entry name" value="PH domain-like"/>
    <property type="match status" value="1"/>
</dbReference>
<feature type="coiled-coil region" evidence="3">
    <location>
        <begin position="1517"/>
        <end position="1544"/>
    </location>
</feature>
<feature type="region of interest" description="Disordered" evidence="4">
    <location>
        <begin position="1677"/>
        <end position="1725"/>
    </location>
</feature>
<feature type="compositionally biased region" description="Polar residues" evidence="4">
    <location>
        <begin position="1254"/>
        <end position="1267"/>
    </location>
</feature>
<feature type="compositionally biased region" description="Low complexity" evidence="4">
    <location>
        <begin position="1311"/>
        <end position="1347"/>
    </location>
</feature>
<feature type="region of interest" description="Disordered" evidence="4">
    <location>
        <begin position="2016"/>
        <end position="2051"/>
    </location>
</feature>
<feature type="repeat" description="RCC1" evidence="2">
    <location>
        <begin position="746"/>
        <end position="811"/>
    </location>
</feature>
<dbReference type="EMBL" id="BRXU01000029">
    <property type="protein sequence ID" value="GLC59654.1"/>
    <property type="molecule type" value="Genomic_DNA"/>
</dbReference>
<evidence type="ECO:0000313" key="7">
    <source>
        <dbReference type="Proteomes" id="UP001165080"/>
    </source>
</evidence>
<feature type="region of interest" description="Disordered" evidence="4">
    <location>
        <begin position="1079"/>
        <end position="1152"/>
    </location>
</feature>
<evidence type="ECO:0000256" key="4">
    <source>
        <dbReference type="SAM" id="MobiDB-lite"/>
    </source>
</evidence>
<feature type="compositionally biased region" description="Gly residues" evidence="4">
    <location>
        <begin position="1437"/>
        <end position="1446"/>
    </location>
</feature>
<keyword evidence="1" id="KW-0677">Repeat</keyword>
<feature type="compositionally biased region" description="Gly residues" evidence="4">
    <location>
        <begin position="1377"/>
        <end position="1388"/>
    </location>
</feature>
<dbReference type="PROSITE" id="PS50012">
    <property type="entry name" value="RCC1_3"/>
    <property type="match status" value="5"/>
</dbReference>
<feature type="compositionally biased region" description="Polar residues" evidence="4">
    <location>
        <begin position="1024"/>
        <end position="1034"/>
    </location>
</feature>
<feature type="region of interest" description="Disordered" evidence="4">
    <location>
        <begin position="157"/>
        <end position="207"/>
    </location>
</feature>
<dbReference type="Pfam" id="PF00415">
    <property type="entry name" value="RCC1"/>
    <property type="match status" value="5"/>
</dbReference>
<evidence type="ECO:0000313" key="6">
    <source>
        <dbReference type="EMBL" id="GLC59654.1"/>
    </source>
</evidence>
<feature type="repeat" description="RCC1" evidence="2">
    <location>
        <begin position="307"/>
        <end position="358"/>
    </location>
</feature>
<evidence type="ECO:0000259" key="5">
    <source>
        <dbReference type="PROSITE" id="PS51514"/>
    </source>
</evidence>
<dbReference type="Pfam" id="PF08381">
    <property type="entry name" value="BRX"/>
    <property type="match status" value="1"/>
</dbReference>
<feature type="region of interest" description="Disordered" evidence="4">
    <location>
        <begin position="813"/>
        <end position="850"/>
    </location>
</feature>
<organism evidence="6 7">
    <name type="scientific">Pleodorina starrii</name>
    <dbReference type="NCBI Taxonomy" id="330485"/>
    <lineage>
        <taxon>Eukaryota</taxon>
        <taxon>Viridiplantae</taxon>
        <taxon>Chlorophyta</taxon>
        <taxon>core chlorophytes</taxon>
        <taxon>Chlorophyceae</taxon>
        <taxon>CS clade</taxon>
        <taxon>Chlamydomonadales</taxon>
        <taxon>Volvocaceae</taxon>
        <taxon>Pleodorina</taxon>
    </lineage>
</organism>
<protein>
    <recommendedName>
        <fullName evidence="5">BRX domain-containing protein</fullName>
    </recommendedName>
</protein>
<dbReference type="InterPro" id="IPR013591">
    <property type="entry name" value="Brevis_radix_dom"/>
</dbReference>
<evidence type="ECO:0000256" key="1">
    <source>
        <dbReference type="ARBA" id="ARBA00022737"/>
    </source>
</evidence>
<comment type="caution">
    <text evidence="6">The sequence shown here is derived from an EMBL/GenBank/DDBJ whole genome shotgun (WGS) entry which is preliminary data.</text>
</comment>
<feature type="region of interest" description="Disordered" evidence="4">
    <location>
        <begin position="465"/>
        <end position="493"/>
    </location>
</feature>
<feature type="region of interest" description="Disordered" evidence="4">
    <location>
        <begin position="896"/>
        <end position="1043"/>
    </location>
</feature>
<feature type="compositionally biased region" description="Low complexity" evidence="4">
    <location>
        <begin position="1196"/>
        <end position="1206"/>
    </location>
</feature>
<dbReference type="CDD" id="cd13365">
    <property type="entry name" value="PH_PLC_plant-like"/>
    <property type="match status" value="1"/>
</dbReference>
<feature type="domain" description="BRX" evidence="5">
    <location>
        <begin position="2064"/>
        <end position="2122"/>
    </location>
</feature>
<reference evidence="6 7" key="1">
    <citation type="journal article" date="2023" name="Commun. Biol.">
        <title>Reorganization of the ancestral sex-determining regions during the evolution of trioecy in Pleodorina starrii.</title>
        <authorList>
            <person name="Takahashi K."/>
            <person name="Suzuki S."/>
            <person name="Kawai-Toyooka H."/>
            <person name="Yamamoto K."/>
            <person name="Hamaji T."/>
            <person name="Ootsuki R."/>
            <person name="Yamaguchi H."/>
            <person name="Kawachi M."/>
            <person name="Higashiyama T."/>
            <person name="Nozaki H."/>
        </authorList>
    </citation>
    <scope>NUCLEOTIDE SEQUENCE [LARGE SCALE GENOMIC DNA]</scope>
    <source>
        <strain evidence="6 7">NIES-4479</strain>
    </source>
</reference>
<evidence type="ECO:0000256" key="3">
    <source>
        <dbReference type="SAM" id="Coils"/>
    </source>
</evidence>
<feature type="compositionally biased region" description="Low complexity" evidence="4">
    <location>
        <begin position="991"/>
        <end position="1002"/>
    </location>
</feature>
<dbReference type="InterPro" id="IPR009091">
    <property type="entry name" value="RCC1/BLIP-II"/>
</dbReference>
<feature type="region of interest" description="Disordered" evidence="4">
    <location>
        <begin position="1818"/>
        <end position="1844"/>
    </location>
</feature>
<feature type="compositionally biased region" description="Polar residues" evidence="4">
    <location>
        <begin position="468"/>
        <end position="482"/>
    </location>
</feature>
<feature type="compositionally biased region" description="Acidic residues" evidence="4">
    <location>
        <begin position="1820"/>
        <end position="1844"/>
    </location>
</feature>
<proteinExistence type="predicted"/>
<dbReference type="SUPFAM" id="SSF50985">
    <property type="entry name" value="RCC1/BLIP-II"/>
    <property type="match status" value="2"/>
</dbReference>
<feature type="repeat" description="RCC1" evidence="2">
    <location>
        <begin position="614"/>
        <end position="677"/>
    </location>
</feature>
<feature type="compositionally biased region" description="Basic residues" evidence="4">
    <location>
        <begin position="940"/>
        <end position="950"/>
    </location>
</feature>
<keyword evidence="7" id="KW-1185">Reference proteome</keyword>
<dbReference type="PROSITE" id="PS51514">
    <property type="entry name" value="BRX"/>
    <property type="match status" value="1"/>
</dbReference>
<gene>
    <name evidence="6" type="primary">PLESTB002352</name>
    <name evidence="6" type="ORF">PLESTB_001518600</name>
</gene>
<feature type="compositionally biased region" description="Low complexity" evidence="4">
    <location>
        <begin position="1944"/>
        <end position="1961"/>
    </location>
</feature>
<feature type="region of interest" description="Disordered" evidence="4">
    <location>
        <begin position="1254"/>
        <end position="1288"/>
    </location>
</feature>
<feature type="compositionally biased region" description="Low complexity" evidence="4">
    <location>
        <begin position="161"/>
        <end position="179"/>
    </location>
</feature>
<feature type="compositionally biased region" description="Gly residues" evidence="4">
    <location>
        <begin position="561"/>
        <end position="570"/>
    </location>
</feature>
<keyword evidence="3" id="KW-0175">Coiled coil</keyword>
<feature type="region of interest" description="Disordered" evidence="4">
    <location>
        <begin position="1196"/>
        <end position="1226"/>
    </location>
</feature>
<dbReference type="InterPro" id="IPR011993">
    <property type="entry name" value="PH-like_dom_sf"/>
</dbReference>
<feature type="compositionally biased region" description="Low complexity" evidence="4">
    <location>
        <begin position="1217"/>
        <end position="1226"/>
    </location>
</feature>
<dbReference type="PANTHER" id="PTHR22870:SF360">
    <property type="entry name" value="ULTRAVIOLET-B RECEPTOR UVR8"/>
    <property type="match status" value="1"/>
</dbReference>
<feature type="compositionally biased region" description="Low complexity" evidence="4">
    <location>
        <begin position="1134"/>
        <end position="1145"/>
    </location>
</feature>
<sequence>MDHSTILPCPTSEGESVYLNGFSDGPKPYEEVLTFLRKGTEMVKYGRLGAPKAHPFRLSNDMQELQWESKKGSIRRIPLKSITGWARGQTTPVFKKYPQPQVEDISFSIFYKDESKRPRTLDVVCRSKQEFEMWFWGVQIITHYPPSSRFAAPPAFPAPSPHSLSSSVSAPVAPMRSAPQSPAPPLMFNARAAPPAEDRRPKAAPKTKPMAGLNLVVNSMRSSGTSTGGPPTNHRGREMGDLYVWGSLMVADADESAANPSNPASKEESLRDYMTSKGPTLVHNATSVDVMRVACAPRHAALITRNGELYTWGYGKDGNLGHGWCSNFASPRLLTRMGGRGVRAVSCGEGASAAISSDQRLFMWGKAMAGQLGNGYAFPCAEPAPVRFPGLKDDVKVLAVSCGPYHTAAITEGGLLFTWGDGLFGKLGHGSHRSEYRPRKVADLEDKYVFNVSCGYWHTAAVAAPRNGSRNGDASTPASTPGAQPPPQRQLTMTTAASMSAIPAQGEGVGGEDGGRGPSRNIRVRSRTFDMSSSSGSDLQGSVAAAAANITSSRNPVTSSHGGGEVSGAHGGHHHAGGGSTRGGDDMSCSVASLDKLQDVASEDQSASPSGSAGALYTWGCDFSWVEGTKPDHHHGCLGTGDTEGRLVPTRVRGDMDKYGVVQVACGWSMTVALSGDGRVYQMGKTGAHPSSDKNCMWEGALSPTRVDGNLFGMFVEEVACGVRHVVVVASRVQANGQIPDDQRRVRLLTWGCGAEGQLGLWGMTTSTDAPVAVRAQQTDYHLPQIVGSLDGRRVLHIAAGGNLTMAVMEHDPRTRRSNPGPITASTPTNPFGGSAAATPSGGGGIQSQRQSYAQYQSMVSAAVRDVGTAAAFQLSQSLPLAAGLQSLQQMVSGSVGTRSKAATPTGGGADGAHVVRGVRRPKRLVGIPPVTVGQPRSDNHHHHHHHRSDLRRSASRGPQGHFLSSSLGHMSSKALSMAAREGKAMDPAASVSSDVVSHRSSPPQGQPSEDADSRSASPTSSSLYEMSSATGDLQPSRRAGRDAALDAARQRACSVDVAAMDAALAAAAAAAASASAFGRPVQRRGSSGNAAEAQSVGENSAGDMPETDTDSCALGGRSLDMVPEQSEESPGLTSPTSRRTTATAHQGATEHQAIATSTAAGPQAGGSGGGAHLHPYAVEGHEVVSAMTTQVTSPMATPPAAAMQPRLSRLAQQTPGRGAAATDGAATSAVADGGFGEAGRSSVSTVDSLYTVEGSASSELSPSGIGTPSPETPPDGGDSGPGRAAGTGIAARQLPYTIPEELPSSPPAPQQQQLPFAASHHVASSSQHPHAHPNYQQQHPHHQQQPSALQAGAMPPPPPARHASLGSAMPAHMASGGAGPSVPGGMGRNREISISMWAQPPGMGPSGSAHGSFRSDGSMRTGYGVHPDGAAATAAAGGGGGGGGLRSTNSRGSRGHSRHASYDSLEVGSREGDQRVSNGFDARPPSFAMHAGGGSGNGMAAMRGPAAAAADPMATNLALMQQNDFLQKQVEKLMQQVTMLSKAAELSAAMASVGGHTYPPPPAAVAPQQQASAAASAAAAAAAAAVHGTPQAVAAAAVAAAAGLPPYPGPAVAPPPVHFGDAAGVGHGSGNGGVASVLSPKSSQAPLLHHAFSAGAPSMAAGAAVTSPGHGGFSGMSSGSATAWGPATASIPPIADRQGSVAGGPPPPLVPTAGRHKRSSSIDVSSLIATRDGIGPAKDYLAPAGGAAGTVPSGAGPGPGHHHLHPHHQQHQPQHHLGERVPSLTREGSAMGHHSAPPALETLRQAHPGMSLAQAALREEDEEGFEEDVEDDDEEEEDEAEADMGEIEPALDDSLGAVTISAALPLASQGSLHRQLYVSQQQPPPQQQQQQQPGPGRRASVPQMGHVFEQQQQQQPSEPSLGSMAAVAKDGFPRPTSENSYRSSTSGDGTVDTSATLDAPGPGLGLGLGLLQLPTATRESEGGQAGGIGVARANPLWRSRRNAFVEWANSMHHEMTEENPMGSGGGAAPGGGGGVASGGPSGEDSFSGGSVALAPAAESLPPDGKVFQYSPGVFITLKPPAQKGERIELVKIRFHRRFFEKQADGQAWWNANKAALSEMYKVLATATGSAQPAAGLPPLAPGGPQPGGSHAALPAGASGAMHTRGLSSDTQATSAGSTVASGGSMYFSVPINSSPVHGLTGAGSGGSAVSSSTAAAAAAPPGTST</sequence>
<feature type="region of interest" description="Disordered" evidence="4">
    <location>
        <begin position="1300"/>
        <end position="1495"/>
    </location>
</feature>
<dbReference type="InterPro" id="IPR000408">
    <property type="entry name" value="Reg_chr_condens"/>
</dbReference>
<evidence type="ECO:0000256" key="2">
    <source>
        <dbReference type="PROSITE-ProRule" id="PRU00235"/>
    </source>
</evidence>
<feature type="repeat" description="RCC1" evidence="2">
    <location>
        <begin position="359"/>
        <end position="413"/>
    </location>
</feature>
<feature type="compositionally biased region" description="Basic residues" evidence="4">
    <location>
        <begin position="1761"/>
        <end position="1775"/>
    </location>
</feature>
<feature type="compositionally biased region" description="Low complexity" evidence="4">
    <location>
        <begin position="1888"/>
        <end position="1897"/>
    </location>
</feature>
<feature type="region of interest" description="Disordered" evidence="4">
    <location>
        <begin position="2135"/>
        <end position="2178"/>
    </location>
</feature>
<dbReference type="InterPro" id="IPR051210">
    <property type="entry name" value="Ub_ligase/GEF_domain"/>
</dbReference>
<name>A0A9W6F7Y6_9CHLO</name>
<feature type="compositionally biased region" description="Gly residues" evidence="4">
    <location>
        <begin position="2023"/>
        <end position="2042"/>
    </location>
</feature>
<feature type="repeat" description="RCC1" evidence="2">
    <location>
        <begin position="414"/>
        <end position="465"/>
    </location>
</feature>
<dbReference type="Gene3D" id="2.130.10.30">
    <property type="entry name" value="Regulator of chromosome condensation 1/beta-lactamase-inhibitor protein II"/>
    <property type="match status" value="2"/>
</dbReference>
<feature type="region of interest" description="Disordered" evidence="4">
    <location>
        <begin position="552"/>
        <end position="589"/>
    </location>
</feature>
<feature type="compositionally biased region" description="Low complexity" evidence="4">
    <location>
        <begin position="2208"/>
        <end position="2226"/>
    </location>
</feature>
<dbReference type="Proteomes" id="UP001165080">
    <property type="component" value="Unassembled WGS sequence"/>
</dbReference>
<dbReference type="Gene3D" id="2.30.29.30">
    <property type="entry name" value="Pleckstrin-homology domain (PH domain)/Phosphotyrosine-binding domain (PTB)"/>
    <property type="match status" value="1"/>
</dbReference>